<keyword evidence="1" id="KW-0812">Transmembrane</keyword>
<feature type="transmembrane region" description="Helical" evidence="1">
    <location>
        <begin position="109"/>
        <end position="125"/>
    </location>
</feature>
<keyword evidence="4" id="KW-1185">Reference proteome</keyword>
<protein>
    <recommendedName>
        <fullName evidence="2">CAAX prenyl protease 2/Lysostaphin resistance protein A-like domain-containing protein</fullName>
    </recommendedName>
</protein>
<dbReference type="GO" id="GO:0004175">
    <property type="term" value="F:endopeptidase activity"/>
    <property type="evidence" value="ECO:0007669"/>
    <property type="project" value="UniProtKB-ARBA"/>
</dbReference>
<keyword evidence="1" id="KW-1133">Transmembrane helix</keyword>
<dbReference type="EMBL" id="FRAC01000013">
    <property type="protein sequence ID" value="SHK53309.1"/>
    <property type="molecule type" value="Genomic_DNA"/>
</dbReference>
<evidence type="ECO:0000313" key="3">
    <source>
        <dbReference type="EMBL" id="SHK53309.1"/>
    </source>
</evidence>
<feature type="transmembrane region" description="Helical" evidence="1">
    <location>
        <begin position="84"/>
        <end position="103"/>
    </location>
</feature>
<feature type="transmembrane region" description="Helical" evidence="1">
    <location>
        <begin position="219"/>
        <end position="239"/>
    </location>
</feature>
<evidence type="ECO:0000313" key="4">
    <source>
        <dbReference type="Proteomes" id="UP000184386"/>
    </source>
</evidence>
<dbReference type="RefSeq" id="WP_073276745.1">
    <property type="nucleotide sequence ID" value="NZ_FRAC01000013.1"/>
</dbReference>
<accession>A0A1M6T8Y9</accession>
<dbReference type="InterPro" id="IPR052710">
    <property type="entry name" value="CAAX_protease"/>
</dbReference>
<reference evidence="3 4" key="1">
    <citation type="submission" date="2016-11" db="EMBL/GenBank/DDBJ databases">
        <authorList>
            <person name="Jaros S."/>
            <person name="Januszkiewicz K."/>
            <person name="Wedrychowicz H."/>
        </authorList>
    </citation>
    <scope>NUCLEOTIDE SEQUENCE [LARGE SCALE GENOMIC DNA]</scope>
    <source>
        <strain evidence="3 4">DSM 15929</strain>
    </source>
</reference>
<feature type="domain" description="CAAX prenyl protease 2/Lysostaphin resistance protein A-like" evidence="2">
    <location>
        <begin position="111"/>
        <end position="207"/>
    </location>
</feature>
<dbReference type="Pfam" id="PF02517">
    <property type="entry name" value="Rce1-like"/>
    <property type="match status" value="1"/>
</dbReference>
<proteinExistence type="predicted"/>
<dbReference type="OrthoDB" id="371054at2"/>
<keyword evidence="1" id="KW-0472">Membrane</keyword>
<feature type="transmembrane region" description="Helical" evidence="1">
    <location>
        <begin position="146"/>
        <end position="163"/>
    </location>
</feature>
<dbReference type="STRING" id="1121322.SAMN02745136_02694"/>
<gene>
    <name evidence="3" type="ORF">SAMN02745136_02694</name>
</gene>
<evidence type="ECO:0000256" key="1">
    <source>
        <dbReference type="SAM" id="Phobius"/>
    </source>
</evidence>
<evidence type="ECO:0000259" key="2">
    <source>
        <dbReference type="Pfam" id="PF02517"/>
    </source>
</evidence>
<feature type="transmembrane region" description="Helical" evidence="1">
    <location>
        <begin position="40"/>
        <end position="61"/>
    </location>
</feature>
<name>A0A1M6T8Y9_9FIRM</name>
<dbReference type="PANTHER" id="PTHR36435">
    <property type="entry name" value="SLR1288 PROTEIN"/>
    <property type="match status" value="1"/>
</dbReference>
<dbReference type="InterPro" id="IPR003675">
    <property type="entry name" value="Rce1/LyrA-like_dom"/>
</dbReference>
<dbReference type="Proteomes" id="UP000184386">
    <property type="component" value="Unassembled WGS sequence"/>
</dbReference>
<dbReference type="GO" id="GO:0080120">
    <property type="term" value="P:CAAX-box protein maturation"/>
    <property type="evidence" value="ECO:0007669"/>
    <property type="project" value="UniProtKB-ARBA"/>
</dbReference>
<organism evidence="3 4">
    <name type="scientific">Anaerocolumna jejuensis DSM 15929</name>
    <dbReference type="NCBI Taxonomy" id="1121322"/>
    <lineage>
        <taxon>Bacteria</taxon>
        <taxon>Bacillati</taxon>
        <taxon>Bacillota</taxon>
        <taxon>Clostridia</taxon>
        <taxon>Lachnospirales</taxon>
        <taxon>Lachnospiraceae</taxon>
        <taxon>Anaerocolumna</taxon>
    </lineage>
</organism>
<dbReference type="PANTHER" id="PTHR36435:SF1">
    <property type="entry name" value="CAAX AMINO TERMINAL PROTEASE FAMILY PROTEIN"/>
    <property type="match status" value="1"/>
</dbReference>
<sequence length="254" mass="28310">MNKSFSQKHPYASAILAALLCTFMTALGTAVPQIIGLTDNVQIAVTTVFLFLSILIGIFIMKKSRFTLSDYGFQRSKRNTCNQVWWYIPLLAVEILPIVIAGFSPEVTVLQYIILLFFTVAVGFNEEIYFRGLSLKFIEEKGRKKAIICSSVIFGFLHIVNAFNGKNTFYLILQMIFAFLVGFVLAEIVSITKSLWVVIIWHAAHDYISNITGDTLDTTALIALAMQVGILLVYAICIWKRSSVEDTVALGVTA</sequence>
<dbReference type="AlphaFoldDB" id="A0A1M6T8Y9"/>